<evidence type="ECO:0000313" key="2">
    <source>
        <dbReference type="Proteomes" id="UP001612415"/>
    </source>
</evidence>
<organism evidence="1 2">
    <name type="scientific">Streptomyces cellulosae</name>
    <dbReference type="NCBI Taxonomy" id="1968"/>
    <lineage>
        <taxon>Bacteria</taxon>
        <taxon>Bacillati</taxon>
        <taxon>Actinomycetota</taxon>
        <taxon>Actinomycetes</taxon>
        <taxon>Kitasatosporales</taxon>
        <taxon>Streptomycetaceae</taxon>
        <taxon>Streptomyces</taxon>
    </lineage>
</organism>
<reference evidence="1 2" key="1">
    <citation type="submission" date="2024-10" db="EMBL/GenBank/DDBJ databases">
        <title>The Natural Products Discovery Center: Release of the First 8490 Sequenced Strains for Exploring Actinobacteria Biosynthetic Diversity.</title>
        <authorList>
            <person name="Kalkreuter E."/>
            <person name="Kautsar S.A."/>
            <person name="Yang D."/>
            <person name="Bader C.D."/>
            <person name="Teijaro C.N."/>
            <person name="Fluegel L."/>
            <person name="Davis C.M."/>
            <person name="Simpson J.R."/>
            <person name="Lauterbach L."/>
            <person name="Steele A.D."/>
            <person name="Gui C."/>
            <person name="Meng S."/>
            <person name="Li G."/>
            <person name="Viehrig K."/>
            <person name="Ye F."/>
            <person name="Su P."/>
            <person name="Kiefer A.F."/>
            <person name="Nichols A."/>
            <person name="Cepeda A.J."/>
            <person name="Yan W."/>
            <person name="Fan B."/>
            <person name="Jiang Y."/>
            <person name="Adhikari A."/>
            <person name="Zheng C.-J."/>
            <person name="Schuster L."/>
            <person name="Cowan T.M."/>
            <person name="Smanski M.J."/>
            <person name="Chevrette M.G."/>
            <person name="De Carvalho L.P.S."/>
            <person name="Shen B."/>
        </authorList>
    </citation>
    <scope>NUCLEOTIDE SEQUENCE [LARGE SCALE GENOMIC DNA]</scope>
    <source>
        <strain evidence="1 2">NPDC051599</strain>
    </source>
</reference>
<sequence length="113" mass="11430">MAGRVARGEPVTKALRSVPLMTLRALTSCGIPVTGVVEAGGPASGTLPMTRVYFVENGALVAMPRTTELPGDPEAALQLLMAGPLAGEGRSGEPKHDGCHVGRLVVTDGVVGG</sequence>
<proteinExistence type="predicted"/>
<dbReference type="Proteomes" id="UP001612415">
    <property type="component" value="Unassembled WGS sequence"/>
</dbReference>
<dbReference type="EMBL" id="JBITDC010000040">
    <property type="protein sequence ID" value="MFI5682110.1"/>
    <property type="molecule type" value="Genomic_DNA"/>
</dbReference>
<keyword evidence="2" id="KW-1185">Reference proteome</keyword>
<accession>A0ABW7YI60</accession>
<protein>
    <submittedName>
        <fullName evidence="1">Uncharacterized protein</fullName>
    </submittedName>
</protein>
<dbReference type="RefSeq" id="WP_398663359.1">
    <property type="nucleotide sequence ID" value="NZ_JBITDC010000040.1"/>
</dbReference>
<evidence type="ECO:0000313" key="1">
    <source>
        <dbReference type="EMBL" id="MFI5682110.1"/>
    </source>
</evidence>
<name>A0ABW7YI60_STRCE</name>
<comment type="caution">
    <text evidence="1">The sequence shown here is derived from an EMBL/GenBank/DDBJ whole genome shotgun (WGS) entry which is preliminary data.</text>
</comment>
<gene>
    <name evidence="1" type="ORF">ACIA8P_47565</name>
</gene>